<dbReference type="InterPro" id="IPR007138">
    <property type="entry name" value="ABM_dom"/>
</dbReference>
<dbReference type="InterPro" id="IPR011008">
    <property type="entry name" value="Dimeric_a/b-barrel"/>
</dbReference>
<keyword evidence="2" id="KW-0503">Monooxygenase</keyword>
<feature type="domain" description="ABM" evidence="1">
    <location>
        <begin position="2"/>
        <end position="91"/>
    </location>
</feature>
<dbReference type="RefSeq" id="WP_087461332.1">
    <property type="nucleotide sequence ID" value="NZ_CP021425.1"/>
</dbReference>
<proteinExistence type="predicted"/>
<evidence type="ECO:0000259" key="1">
    <source>
        <dbReference type="PROSITE" id="PS51725"/>
    </source>
</evidence>
<dbReference type="Proteomes" id="UP000196027">
    <property type="component" value="Chromosome"/>
</dbReference>
<name>A0A1Y0I7B1_9GAMM</name>
<dbReference type="Gene3D" id="3.30.70.100">
    <property type="match status" value="1"/>
</dbReference>
<keyword evidence="3" id="KW-1185">Reference proteome</keyword>
<dbReference type="SUPFAM" id="SSF54909">
    <property type="entry name" value="Dimeric alpha+beta barrel"/>
    <property type="match status" value="1"/>
</dbReference>
<reference evidence="2 3" key="1">
    <citation type="submission" date="2017-05" db="EMBL/GenBank/DDBJ databases">
        <title>Genomic insights into alkan degradation activity of Oleiphilus messinensis.</title>
        <authorList>
            <person name="Kozyavkin S.A."/>
            <person name="Slesarev A.I."/>
            <person name="Golyshin P.N."/>
            <person name="Korzhenkov A."/>
            <person name="Golyshina O.N."/>
            <person name="Toshchakov S.V."/>
        </authorList>
    </citation>
    <scope>NUCLEOTIDE SEQUENCE [LARGE SCALE GENOMIC DNA]</scope>
    <source>
        <strain evidence="2 3">ME102</strain>
    </source>
</reference>
<evidence type="ECO:0000313" key="2">
    <source>
        <dbReference type="EMBL" id="ARU56331.1"/>
    </source>
</evidence>
<dbReference type="Pfam" id="PF03992">
    <property type="entry name" value="ABM"/>
    <property type="match status" value="1"/>
</dbReference>
<organism evidence="2 3">
    <name type="scientific">Oleiphilus messinensis</name>
    <dbReference type="NCBI Taxonomy" id="141451"/>
    <lineage>
        <taxon>Bacteria</taxon>
        <taxon>Pseudomonadati</taxon>
        <taxon>Pseudomonadota</taxon>
        <taxon>Gammaproteobacteria</taxon>
        <taxon>Oceanospirillales</taxon>
        <taxon>Oleiphilaceae</taxon>
        <taxon>Oleiphilus</taxon>
    </lineage>
</organism>
<dbReference type="PROSITE" id="PS51725">
    <property type="entry name" value="ABM"/>
    <property type="match status" value="1"/>
</dbReference>
<gene>
    <name evidence="2" type="ORF">OLMES_2268</name>
</gene>
<keyword evidence="2" id="KW-0560">Oxidoreductase</keyword>
<accession>A0A1Y0I7B1</accession>
<sequence length="94" mass="11008">MIRVIIERHIADTLEIPYEETARKTIQLAVQASGFVSGESLKNAFDPNHRVILSTWRSVQDWQRWSQSDERKAMLDQLRPMMDKEEHVTVLELS</sequence>
<dbReference type="AlphaFoldDB" id="A0A1Y0I7B1"/>
<dbReference type="OrthoDB" id="4463721at2"/>
<protein>
    <submittedName>
        <fullName evidence="2">Antibiotic biosynthesis monooxygenase</fullName>
    </submittedName>
</protein>
<dbReference type="KEGG" id="ome:OLMES_2268"/>
<dbReference type="EMBL" id="CP021425">
    <property type="protein sequence ID" value="ARU56331.1"/>
    <property type="molecule type" value="Genomic_DNA"/>
</dbReference>
<dbReference type="GO" id="GO:0004497">
    <property type="term" value="F:monooxygenase activity"/>
    <property type="evidence" value="ECO:0007669"/>
    <property type="project" value="UniProtKB-KW"/>
</dbReference>
<evidence type="ECO:0000313" key="3">
    <source>
        <dbReference type="Proteomes" id="UP000196027"/>
    </source>
</evidence>